<protein>
    <submittedName>
        <fullName evidence="3">Uncharacterized protein</fullName>
    </submittedName>
</protein>
<gene>
    <name evidence="6" type="ORF">FNK824_LOCUS25709</name>
    <name evidence="5" type="ORF">OTI717_LOCUS8246</name>
    <name evidence="3" type="ORF">RFH988_LOCUS1899</name>
    <name evidence="4" type="ORF">SEV965_LOCUS126</name>
</gene>
<evidence type="ECO:0000313" key="3">
    <source>
        <dbReference type="EMBL" id="CAF0762257.1"/>
    </source>
</evidence>
<keyword evidence="2" id="KW-0472">Membrane</keyword>
<dbReference type="AlphaFoldDB" id="A0A813Q5C7"/>
<dbReference type="OrthoDB" id="9978844at2759"/>
<proteinExistence type="predicted"/>
<feature type="compositionally biased region" description="Polar residues" evidence="1">
    <location>
        <begin position="84"/>
        <end position="93"/>
    </location>
</feature>
<name>A0A813Q5C7_9BILA</name>
<evidence type="ECO:0000313" key="7">
    <source>
        <dbReference type="Proteomes" id="UP000663882"/>
    </source>
</evidence>
<dbReference type="Proteomes" id="UP000663874">
    <property type="component" value="Unassembled WGS sequence"/>
</dbReference>
<dbReference type="Proteomes" id="UP000663823">
    <property type="component" value="Unassembled WGS sequence"/>
</dbReference>
<feature type="region of interest" description="Disordered" evidence="1">
    <location>
        <begin position="47"/>
        <end position="104"/>
    </location>
</feature>
<comment type="caution">
    <text evidence="3">The sequence shown here is derived from an EMBL/GenBank/DDBJ whole genome shotgun (WGS) entry which is preliminary data.</text>
</comment>
<dbReference type="Proteomes" id="UP000663889">
    <property type="component" value="Unassembled WGS sequence"/>
</dbReference>
<accession>A0A813Q5C7</accession>
<sequence length="104" mass="11529">MSSPSRSRHDFVPIESIIAFVFIGVMILVGLIARCLALNHSTVRSTPNTDLMIYRPAPKPAPAPRARRPSTEEKYHSNDDSRDQITSSDSSVTAIRIQRGPKNL</sequence>
<feature type="compositionally biased region" description="Basic and acidic residues" evidence="1">
    <location>
        <begin position="69"/>
        <end position="83"/>
    </location>
</feature>
<dbReference type="EMBL" id="CAJOBE010006113">
    <property type="protein sequence ID" value="CAF3996761.1"/>
    <property type="molecule type" value="Genomic_DNA"/>
</dbReference>
<evidence type="ECO:0000313" key="5">
    <source>
        <dbReference type="EMBL" id="CAF3629680.1"/>
    </source>
</evidence>
<evidence type="ECO:0000313" key="4">
    <source>
        <dbReference type="EMBL" id="CAF0790485.1"/>
    </source>
</evidence>
<dbReference type="Proteomes" id="UP000663882">
    <property type="component" value="Unassembled WGS sequence"/>
</dbReference>
<evidence type="ECO:0000313" key="6">
    <source>
        <dbReference type="EMBL" id="CAF3996761.1"/>
    </source>
</evidence>
<keyword evidence="2" id="KW-0812">Transmembrane</keyword>
<dbReference type="EMBL" id="CAJNOU010000002">
    <property type="protein sequence ID" value="CAF0790485.1"/>
    <property type="molecule type" value="Genomic_DNA"/>
</dbReference>
<organism evidence="3 7">
    <name type="scientific">Rotaria sordida</name>
    <dbReference type="NCBI Taxonomy" id="392033"/>
    <lineage>
        <taxon>Eukaryota</taxon>
        <taxon>Metazoa</taxon>
        <taxon>Spiralia</taxon>
        <taxon>Gnathifera</taxon>
        <taxon>Rotifera</taxon>
        <taxon>Eurotatoria</taxon>
        <taxon>Bdelloidea</taxon>
        <taxon>Philodinida</taxon>
        <taxon>Philodinidae</taxon>
        <taxon>Rotaria</taxon>
    </lineage>
</organism>
<feature type="transmembrane region" description="Helical" evidence="2">
    <location>
        <begin position="12"/>
        <end position="33"/>
    </location>
</feature>
<dbReference type="EMBL" id="CAJNOO010000038">
    <property type="protein sequence ID" value="CAF0762257.1"/>
    <property type="molecule type" value="Genomic_DNA"/>
</dbReference>
<dbReference type="EMBL" id="CAJOAX010000651">
    <property type="protein sequence ID" value="CAF3629680.1"/>
    <property type="molecule type" value="Genomic_DNA"/>
</dbReference>
<evidence type="ECO:0000256" key="1">
    <source>
        <dbReference type="SAM" id="MobiDB-lite"/>
    </source>
</evidence>
<evidence type="ECO:0000256" key="2">
    <source>
        <dbReference type="SAM" id="Phobius"/>
    </source>
</evidence>
<reference evidence="3" key="1">
    <citation type="submission" date="2021-02" db="EMBL/GenBank/DDBJ databases">
        <authorList>
            <person name="Nowell W R."/>
        </authorList>
    </citation>
    <scope>NUCLEOTIDE SEQUENCE</scope>
</reference>
<keyword evidence="2" id="KW-1133">Transmembrane helix</keyword>